<name>A0ABQ6GYU7_9GAMM</name>
<organism evidence="4 5">
    <name type="scientific">Thalassotalea insulae</name>
    <dbReference type="NCBI Taxonomy" id="2056778"/>
    <lineage>
        <taxon>Bacteria</taxon>
        <taxon>Pseudomonadati</taxon>
        <taxon>Pseudomonadota</taxon>
        <taxon>Gammaproteobacteria</taxon>
        <taxon>Alteromonadales</taxon>
        <taxon>Colwelliaceae</taxon>
        <taxon>Thalassotalea</taxon>
    </lineage>
</organism>
<feature type="chain" id="PRO_5045871617" description="Chitin-binding type-3 domain-containing protein" evidence="2">
    <location>
        <begin position="21"/>
        <end position="725"/>
    </location>
</feature>
<dbReference type="SMART" id="SM00495">
    <property type="entry name" value="ChtBD3"/>
    <property type="match status" value="1"/>
</dbReference>
<dbReference type="EMBL" id="BSST01000001">
    <property type="protein sequence ID" value="GLX79786.1"/>
    <property type="molecule type" value="Genomic_DNA"/>
</dbReference>
<feature type="domain" description="Chitin-binding type-3" evidence="3">
    <location>
        <begin position="679"/>
        <end position="721"/>
    </location>
</feature>
<reference evidence="4 5" key="1">
    <citation type="submission" date="2023-03" db="EMBL/GenBank/DDBJ databases">
        <title>Draft genome sequence of Thalassotalea insulae KCTC 62186T.</title>
        <authorList>
            <person name="Sawabe T."/>
        </authorList>
    </citation>
    <scope>NUCLEOTIDE SEQUENCE [LARGE SCALE GENOMIC DNA]</scope>
    <source>
        <strain evidence="4 5">KCTC 62186</strain>
    </source>
</reference>
<protein>
    <recommendedName>
        <fullName evidence="3">Chitin-binding type-3 domain-containing protein</fullName>
    </recommendedName>
</protein>
<dbReference type="InterPro" id="IPR003610">
    <property type="entry name" value="CBM5/12"/>
</dbReference>
<dbReference type="RefSeq" id="WP_284245717.1">
    <property type="nucleotide sequence ID" value="NZ_BSST01000001.1"/>
</dbReference>
<evidence type="ECO:0000313" key="5">
    <source>
        <dbReference type="Proteomes" id="UP001157186"/>
    </source>
</evidence>
<dbReference type="Gene3D" id="2.150.10.10">
    <property type="entry name" value="Serralysin-like metalloprotease, C-terminal"/>
    <property type="match status" value="1"/>
</dbReference>
<comment type="caution">
    <text evidence="4">The sequence shown here is derived from an EMBL/GenBank/DDBJ whole genome shotgun (WGS) entry which is preliminary data.</text>
</comment>
<proteinExistence type="predicted"/>
<dbReference type="Pfam" id="PF02839">
    <property type="entry name" value="CBM_5_12"/>
    <property type="match status" value="1"/>
</dbReference>
<evidence type="ECO:0000259" key="3">
    <source>
        <dbReference type="SMART" id="SM00495"/>
    </source>
</evidence>
<dbReference type="InterPro" id="IPR011049">
    <property type="entry name" value="Serralysin-like_metalloprot_C"/>
</dbReference>
<dbReference type="PROSITE" id="PS51257">
    <property type="entry name" value="PROKAR_LIPOPROTEIN"/>
    <property type="match status" value="1"/>
</dbReference>
<dbReference type="CDD" id="cd12215">
    <property type="entry name" value="ChiC_BD"/>
    <property type="match status" value="1"/>
</dbReference>
<dbReference type="Gene3D" id="2.10.10.20">
    <property type="entry name" value="Carbohydrate-binding module superfamily 5/12"/>
    <property type="match status" value="1"/>
</dbReference>
<dbReference type="SUPFAM" id="SSF51055">
    <property type="entry name" value="Carbohydrate binding domain"/>
    <property type="match status" value="1"/>
</dbReference>
<accession>A0ABQ6GYU7</accession>
<feature type="signal peptide" evidence="2">
    <location>
        <begin position="1"/>
        <end position="20"/>
    </location>
</feature>
<evidence type="ECO:0000313" key="4">
    <source>
        <dbReference type="EMBL" id="GLX79786.1"/>
    </source>
</evidence>
<evidence type="ECO:0000256" key="1">
    <source>
        <dbReference type="ARBA" id="ARBA00022801"/>
    </source>
</evidence>
<keyword evidence="2" id="KW-0732">Signal</keyword>
<keyword evidence="1" id="KW-0378">Hydrolase</keyword>
<dbReference type="SUPFAM" id="SSF51120">
    <property type="entry name" value="beta-Roll"/>
    <property type="match status" value="1"/>
</dbReference>
<evidence type="ECO:0000256" key="2">
    <source>
        <dbReference type="SAM" id="SignalP"/>
    </source>
</evidence>
<keyword evidence="5" id="KW-1185">Reference proteome</keyword>
<dbReference type="InterPro" id="IPR036573">
    <property type="entry name" value="CBM_sf_5/12"/>
</dbReference>
<dbReference type="Proteomes" id="UP001157186">
    <property type="component" value="Unassembled WGS sequence"/>
</dbReference>
<gene>
    <name evidence="4" type="ORF">tinsulaeT_31260</name>
</gene>
<sequence>MKKFALTTAISLAIACHANAANGGVQDFLDSVRNFESGINPYLADFYAQNLNNPVYTYAKVTAPGRLVRDCATGSMVSEPTTINEFFTKLGIDDIYNPATPNDAQMFKQMQYNSMNAWGFVGYQLGEAVLIDSGYYSPNVVTIDGVEYDSFYMFVDDSTWIGCKTEALAEIPGSGGNKVYVTDINKWQGTFTGRNGVNSFADLVKPEKQELVMRDAMRFNYSVISGLLEDANMTWTQALAKTWPGYDDDNNPITIQATMSGILAAAHLRGAWGVGALLTKDQITCDELGTCITKYVYKFGGYNTIFDTPADDTIEGSSYNETMSAGWGNDIVITGGGVDIIELNEQANAVTTIQDFTVGEDRIILRDWANSSPLANLTVTDTTNGAQLQFASQNVVINGVTASQISADTEAVIVNSNVYAIAWSGKQTVNNFDPAVDKVKGTAGIGFKHLKAYETDNALVIGVQAADGGIYSSITLTGLTLADLSAEMFTNVTGGFDRLGYIVPLSSQNWGWNKVLTINNFSVEKTVISMPLFNYSFSQLELTQDGNNAILSLVDATSGGDNKQLILLNTNVSELSATNFEFVNGNYSDITIDIPVFYPITATVNGSGGSISPTPDSNNVINAKGGSDYTVNFNADAGFKVASITVDGQTVATASSYTFPGLNAAHTLSVTFEPGVSCPAQWDAASVYTGGMQATYNGKIYQARWWSQNNNPESGAPWDYVEDCQ</sequence>